<evidence type="ECO:0000313" key="3">
    <source>
        <dbReference type="Proteomes" id="UP001054837"/>
    </source>
</evidence>
<evidence type="ECO:0000256" key="1">
    <source>
        <dbReference type="SAM" id="MobiDB-lite"/>
    </source>
</evidence>
<protein>
    <submittedName>
        <fullName evidence="2">Uncharacterized protein</fullName>
    </submittedName>
</protein>
<proteinExistence type="predicted"/>
<evidence type="ECO:0000313" key="2">
    <source>
        <dbReference type="EMBL" id="GIY68337.1"/>
    </source>
</evidence>
<accession>A0AAV4VDX4</accession>
<gene>
    <name evidence="2" type="ORF">CDAR_17431</name>
</gene>
<dbReference type="EMBL" id="BPLQ01012857">
    <property type="protein sequence ID" value="GIY68337.1"/>
    <property type="molecule type" value="Genomic_DNA"/>
</dbReference>
<feature type="compositionally biased region" description="Basic and acidic residues" evidence="1">
    <location>
        <begin position="64"/>
        <end position="74"/>
    </location>
</feature>
<sequence length="85" mass="9865">MMKNNLTLSVTVIQPHLHPHHQWLNCLHHLQTLEQRSNTSRLWEKLANGPGTSQEVKKRSGGSMEEKNHNESSSRKKRKKMGTRD</sequence>
<organism evidence="2 3">
    <name type="scientific">Caerostris darwini</name>
    <dbReference type="NCBI Taxonomy" id="1538125"/>
    <lineage>
        <taxon>Eukaryota</taxon>
        <taxon>Metazoa</taxon>
        <taxon>Ecdysozoa</taxon>
        <taxon>Arthropoda</taxon>
        <taxon>Chelicerata</taxon>
        <taxon>Arachnida</taxon>
        <taxon>Araneae</taxon>
        <taxon>Araneomorphae</taxon>
        <taxon>Entelegynae</taxon>
        <taxon>Araneoidea</taxon>
        <taxon>Araneidae</taxon>
        <taxon>Caerostris</taxon>
    </lineage>
</organism>
<name>A0AAV4VDX4_9ARAC</name>
<keyword evidence="3" id="KW-1185">Reference proteome</keyword>
<feature type="compositionally biased region" description="Basic residues" evidence="1">
    <location>
        <begin position="75"/>
        <end position="85"/>
    </location>
</feature>
<dbReference type="Proteomes" id="UP001054837">
    <property type="component" value="Unassembled WGS sequence"/>
</dbReference>
<dbReference type="AlphaFoldDB" id="A0AAV4VDX4"/>
<comment type="caution">
    <text evidence="2">The sequence shown here is derived from an EMBL/GenBank/DDBJ whole genome shotgun (WGS) entry which is preliminary data.</text>
</comment>
<reference evidence="2 3" key="1">
    <citation type="submission" date="2021-06" db="EMBL/GenBank/DDBJ databases">
        <title>Caerostris darwini draft genome.</title>
        <authorList>
            <person name="Kono N."/>
            <person name="Arakawa K."/>
        </authorList>
    </citation>
    <scope>NUCLEOTIDE SEQUENCE [LARGE SCALE GENOMIC DNA]</scope>
</reference>
<feature type="region of interest" description="Disordered" evidence="1">
    <location>
        <begin position="45"/>
        <end position="85"/>
    </location>
</feature>